<dbReference type="EMBL" id="JABFUD020000007">
    <property type="protein sequence ID" value="KAI5077193.1"/>
    <property type="molecule type" value="Genomic_DNA"/>
</dbReference>
<sequence>MADRCQELEELTGVAKMKLKEMPECCLLRVIRKLESKERHGHMGLTTTPFISYILSTRRTFYSSKLTNVPSFEY</sequence>
<organism evidence="1 2">
    <name type="scientific">Adiantum capillus-veneris</name>
    <name type="common">Maidenhair fern</name>
    <dbReference type="NCBI Taxonomy" id="13818"/>
    <lineage>
        <taxon>Eukaryota</taxon>
        <taxon>Viridiplantae</taxon>
        <taxon>Streptophyta</taxon>
        <taxon>Embryophyta</taxon>
        <taxon>Tracheophyta</taxon>
        <taxon>Polypodiopsida</taxon>
        <taxon>Polypodiidae</taxon>
        <taxon>Polypodiales</taxon>
        <taxon>Pteridineae</taxon>
        <taxon>Pteridaceae</taxon>
        <taxon>Vittarioideae</taxon>
        <taxon>Adiantum</taxon>
    </lineage>
</organism>
<evidence type="ECO:0000313" key="2">
    <source>
        <dbReference type="Proteomes" id="UP000886520"/>
    </source>
</evidence>
<accession>A0A9D4V0S4</accession>
<dbReference type="AlphaFoldDB" id="A0A9D4V0S4"/>
<reference evidence="1" key="1">
    <citation type="submission" date="2021-01" db="EMBL/GenBank/DDBJ databases">
        <title>Adiantum capillus-veneris genome.</title>
        <authorList>
            <person name="Fang Y."/>
            <person name="Liao Q."/>
        </authorList>
    </citation>
    <scope>NUCLEOTIDE SEQUENCE</scope>
    <source>
        <strain evidence="1">H3</strain>
        <tissue evidence="1">Leaf</tissue>
    </source>
</reference>
<name>A0A9D4V0S4_ADICA</name>
<protein>
    <submittedName>
        <fullName evidence="1">Uncharacterized protein</fullName>
    </submittedName>
</protein>
<evidence type="ECO:0000313" key="1">
    <source>
        <dbReference type="EMBL" id="KAI5077193.1"/>
    </source>
</evidence>
<gene>
    <name evidence="1" type="ORF">GOP47_0007017</name>
</gene>
<proteinExistence type="predicted"/>
<dbReference type="Proteomes" id="UP000886520">
    <property type="component" value="Chromosome 7"/>
</dbReference>
<comment type="caution">
    <text evidence="1">The sequence shown here is derived from an EMBL/GenBank/DDBJ whole genome shotgun (WGS) entry which is preliminary data.</text>
</comment>
<keyword evidence="2" id="KW-1185">Reference proteome</keyword>